<feature type="signal peptide" evidence="1">
    <location>
        <begin position="1"/>
        <end position="20"/>
    </location>
</feature>
<dbReference type="AlphaFoldDB" id="A0A1B7MK92"/>
<proteinExistence type="predicted"/>
<keyword evidence="3" id="KW-1185">Reference proteome</keyword>
<dbReference type="Proteomes" id="UP000092154">
    <property type="component" value="Unassembled WGS sequence"/>
</dbReference>
<sequence>MHLPILAIVVTLTAAMSVSACYGEGHTCKDDSDCCAADDCVFVEILTERTMCSRQLQIISWQPDS</sequence>
<gene>
    <name evidence="2" type="ORF">K503DRAFT_776052</name>
</gene>
<keyword evidence="1" id="KW-0732">Signal</keyword>
<evidence type="ECO:0000256" key="1">
    <source>
        <dbReference type="SAM" id="SignalP"/>
    </source>
</evidence>
<accession>A0A1B7MK92</accession>
<name>A0A1B7MK92_9AGAM</name>
<organism evidence="2 3">
    <name type="scientific">Rhizopogon vinicolor AM-OR11-026</name>
    <dbReference type="NCBI Taxonomy" id="1314800"/>
    <lineage>
        <taxon>Eukaryota</taxon>
        <taxon>Fungi</taxon>
        <taxon>Dikarya</taxon>
        <taxon>Basidiomycota</taxon>
        <taxon>Agaricomycotina</taxon>
        <taxon>Agaricomycetes</taxon>
        <taxon>Agaricomycetidae</taxon>
        <taxon>Boletales</taxon>
        <taxon>Suillineae</taxon>
        <taxon>Rhizopogonaceae</taxon>
        <taxon>Rhizopogon</taxon>
    </lineage>
</organism>
<feature type="chain" id="PRO_5008597373" evidence="1">
    <location>
        <begin position="21"/>
        <end position="65"/>
    </location>
</feature>
<dbReference type="EMBL" id="KV448855">
    <property type="protein sequence ID" value="OAX33025.1"/>
    <property type="molecule type" value="Genomic_DNA"/>
</dbReference>
<evidence type="ECO:0000313" key="3">
    <source>
        <dbReference type="Proteomes" id="UP000092154"/>
    </source>
</evidence>
<protein>
    <submittedName>
        <fullName evidence="2">Uncharacterized protein</fullName>
    </submittedName>
</protein>
<evidence type="ECO:0000313" key="2">
    <source>
        <dbReference type="EMBL" id="OAX33025.1"/>
    </source>
</evidence>
<reference evidence="2 3" key="1">
    <citation type="submission" date="2016-06" db="EMBL/GenBank/DDBJ databases">
        <title>Comparative genomics of the ectomycorrhizal sister species Rhizopogon vinicolor and Rhizopogon vesiculosus (Basidiomycota: Boletales) reveals a divergence of the mating type B locus.</title>
        <authorList>
            <consortium name="DOE Joint Genome Institute"/>
            <person name="Mujic A.B."/>
            <person name="Kuo A."/>
            <person name="Tritt A."/>
            <person name="Lipzen A."/>
            <person name="Chen C."/>
            <person name="Johnson J."/>
            <person name="Sharma A."/>
            <person name="Barry K."/>
            <person name="Grigoriev I.V."/>
            <person name="Spatafora J.W."/>
        </authorList>
    </citation>
    <scope>NUCLEOTIDE SEQUENCE [LARGE SCALE GENOMIC DNA]</scope>
    <source>
        <strain evidence="2 3">AM-OR11-026</strain>
    </source>
</reference>
<dbReference type="InParanoid" id="A0A1B7MK92"/>